<evidence type="ECO:0000256" key="4">
    <source>
        <dbReference type="SAM" id="MobiDB-lite"/>
    </source>
</evidence>
<sequence>MMRPAASFPGCAMRFAFVLVFAAIFLVPSFADRFAGAAAPVYYEPTIRDIVQKDCSRCHSGAMRNLMSYDAIKAYADSGMLSAMVGSMMRQFAGADAGTIISWADAGAMRRAPGAGARSQAQPGAQAATVAQTTAKVYYESTIRDIIQKDCARCHSGATRNLTDWDSVRAFVDNGMLAAMVQGPMRRFAGADADVILAWIDAGAPENPPRIGGAAAAFNQPTRGGQPRQPGQPGQPGRGGGGGQFACPPGAGGQVAPGDLTYTGTIEGLMAQDCLRCHLGPFRKMTTYEDVKMYVDNGLLKTLVEPGGPMHRFAGPDTRVFLAWIDAGAPR</sequence>
<dbReference type="EMBL" id="AP010904">
    <property type="protein sequence ID" value="BAH77606.1"/>
    <property type="molecule type" value="Genomic_DNA"/>
</dbReference>
<dbReference type="KEGG" id="dma:DMR_41150"/>
<dbReference type="GO" id="GO:0046872">
    <property type="term" value="F:metal ion binding"/>
    <property type="evidence" value="ECO:0007669"/>
    <property type="project" value="UniProtKB-KW"/>
</dbReference>
<feature type="region of interest" description="Disordered" evidence="4">
    <location>
        <begin position="210"/>
        <end position="250"/>
    </location>
</feature>
<dbReference type="HOGENOM" id="CLU_838688_0_0_7"/>
<feature type="compositionally biased region" description="Gly residues" evidence="4">
    <location>
        <begin position="234"/>
        <end position="250"/>
    </location>
</feature>
<dbReference type="GO" id="GO:0020037">
    <property type="term" value="F:heme binding"/>
    <property type="evidence" value="ECO:0007669"/>
    <property type="project" value="InterPro"/>
</dbReference>
<dbReference type="GO" id="GO:0009055">
    <property type="term" value="F:electron transfer activity"/>
    <property type="evidence" value="ECO:0007669"/>
    <property type="project" value="InterPro"/>
</dbReference>
<dbReference type="AlphaFoldDB" id="C4XPQ6"/>
<reference evidence="6 7" key="1">
    <citation type="journal article" date="2009" name="Genome Res.">
        <title>Whole genome sequence of Desulfovibrio magneticus strain RS-1 revealed common gene clusters in magnetotactic bacteria.</title>
        <authorList>
            <person name="Nakazawa H."/>
            <person name="Arakaki A."/>
            <person name="Narita-Yamada S."/>
            <person name="Yashiro I."/>
            <person name="Jinno K."/>
            <person name="Aoki N."/>
            <person name="Tsuruyama A."/>
            <person name="Okamura Y."/>
            <person name="Tanikawa S."/>
            <person name="Fujita N."/>
            <person name="Takeyama H."/>
            <person name="Matsunaga T."/>
        </authorList>
    </citation>
    <scope>NUCLEOTIDE SEQUENCE [LARGE SCALE GENOMIC DNA]</scope>
    <source>
        <strain evidence="7">ATCC 700980 / DSM 13731 / RS-1</strain>
    </source>
</reference>
<organism evidence="6 7">
    <name type="scientific">Solidesulfovibrio magneticus (strain ATCC 700980 / DSM 13731 / RS-1)</name>
    <name type="common">Desulfovibrio magneticus</name>
    <dbReference type="NCBI Taxonomy" id="573370"/>
    <lineage>
        <taxon>Bacteria</taxon>
        <taxon>Pseudomonadati</taxon>
        <taxon>Thermodesulfobacteriota</taxon>
        <taxon>Desulfovibrionia</taxon>
        <taxon>Desulfovibrionales</taxon>
        <taxon>Desulfovibrionaceae</taxon>
        <taxon>Solidesulfovibrio</taxon>
    </lineage>
</organism>
<evidence type="ECO:0000256" key="2">
    <source>
        <dbReference type="ARBA" id="ARBA00023004"/>
    </source>
</evidence>
<keyword evidence="7" id="KW-1185">Reference proteome</keyword>
<feature type="domain" description="Cytochrome c" evidence="5">
    <location>
        <begin position="31"/>
        <end position="204"/>
    </location>
</feature>
<gene>
    <name evidence="6" type="ordered locus">DMR_41150</name>
</gene>
<evidence type="ECO:0000256" key="3">
    <source>
        <dbReference type="PROSITE-ProRule" id="PRU00433"/>
    </source>
</evidence>
<dbReference type="InterPro" id="IPR036280">
    <property type="entry name" value="Multihaem_cyt_sf"/>
</dbReference>
<evidence type="ECO:0000256" key="1">
    <source>
        <dbReference type="ARBA" id="ARBA00022723"/>
    </source>
</evidence>
<dbReference type="InterPro" id="IPR009056">
    <property type="entry name" value="Cyt_c-like_dom"/>
</dbReference>
<keyword evidence="3" id="KW-0349">Heme</keyword>
<name>C4XPQ6_SOLM1</name>
<keyword evidence="2 3" id="KW-0408">Iron</keyword>
<keyword evidence="1 3" id="KW-0479">Metal-binding</keyword>
<dbReference type="Proteomes" id="UP000009071">
    <property type="component" value="Chromosome"/>
</dbReference>
<proteinExistence type="predicted"/>
<evidence type="ECO:0000313" key="7">
    <source>
        <dbReference type="Proteomes" id="UP000009071"/>
    </source>
</evidence>
<evidence type="ECO:0000259" key="5">
    <source>
        <dbReference type="PROSITE" id="PS51007"/>
    </source>
</evidence>
<dbReference type="STRING" id="573370.DMR_41150"/>
<dbReference type="PROSITE" id="PS51007">
    <property type="entry name" value="CYTC"/>
    <property type="match status" value="1"/>
</dbReference>
<accession>C4XPQ6</accession>
<dbReference type="SUPFAM" id="SSF48695">
    <property type="entry name" value="Multiheme cytochromes"/>
    <property type="match status" value="1"/>
</dbReference>
<evidence type="ECO:0000313" key="6">
    <source>
        <dbReference type="EMBL" id="BAH77606.1"/>
    </source>
</evidence>
<feature type="compositionally biased region" description="Low complexity" evidence="4">
    <location>
        <begin position="220"/>
        <end position="232"/>
    </location>
</feature>
<protein>
    <recommendedName>
        <fullName evidence="5">Cytochrome c domain-containing protein</fullName>
    </recommendedName>
</protein>